<keyword evidence="3" id="KW-1185">Reference proteome</keyword>
<protein>
    <recommendedName>
        <fullName evidence="4">PIN domain-containing protein</fullName>
    </recommendedName>
</protein>
<accession>A0A1J9QI60</accession>
<dbReference type="VEuPathDB" id="FungiDB:AJ78_03944"/>
<dbReference type="EMBL" id="LGRN01000135">
    <property type="protein sequence ID" value="OJD15847.1"/>
    <property type="molecule type" value="Genomic_DNA"/>
</dbReference>
<feature type="region of interest" description="Disordered" evidence="1">
    <location>
        <begin position="320"/>
        <end position="365"/>
    </location>
</feature>
<name>A0A1J9QI60_9EURO</name>
<gene>
    <name evidence="2" type="ORF">AJ78_03944</name>
</gene>
<evidence type="ECO:0000256" key="1">
    <source>
        <dbReference type="SAM" id="MobiDB-lite"/>
    </source>
</evidence>
<comment type="caution">
    <text evidence="2">The sequence shown here is derived from an EMBL/GenBank/DDBJ whole genome shotgun (WGS) entry which is preliminary data.</text>
</comment>
<evidence type="ECO:0000313" key="3">
    <source>
        <dbReference type="Proteomes" id="UP000182235"/>
    </source>
</evidence>
<feature type="compositionally biased region" description="Basic residues" evidence="1">
    <location>
        <begin position="430"/>
        <end position="439"/>
    </location>
</feature>
<evidence type="ECO:0008006" key="4">
    <source>
        <dbReference type="Google" id="ProtNLM"/>
    </source>
</evidence>
<dbReference type="OrthoDB" id="5361617at2759"/>
<evidence type="ECO:0000313" key="2">
    <source>
        <dbReference type="EMBL" id="OJD15847.1"/>
    </source>
</evidence>
<dbReference type="STRING" id="1447872.A0A1J9QI60"/>
<proteinExistence type="predicted"/>
<feature type="region of interest" description="Disordered" evidence="1">
    <location>
        <begin position="381"/>
        <end position="439"/>
    </location>
</feature>
<dbReference type="Gene3D" id="3.40.50.1010">
    <property type="entry name" value="5'-nuclease"/>
    <property type="match status" value="1"/>
</dbReference>
<feature type="compositionally biased region" description="Polar residues" evidence="1">
    <location>
        <begin position="164"/>
        <end position="188"/>
    </location>
</feature>
<dbReference type="Proteomes" id="UP000182235">
    <property type="component" value="Unassembled WGS sequence"/>
</dbReference>
<feature type="region of interest" description="Disordered" evidence="1">
    <location>
        <begin position="161"/>
        <end position="191"/>
    </location>
</feature>
<sequence length="439" mass="47635">MSVGRKVFHCVVDDTALATNISEIKKWTSLGAITLIVPLYTLERLRALKKSGSQIGMNAREAVRFLDRVTSGRHDIPSSKIALQGPMEQFETWDEAEKYFLPEFEEEVEDFSEIDVDADDRKASHKGIENGEAKTGQMDTQNLNEMSQMLLSKLNFKKEPDTASIASGGTRSNPASLASGSSQTSPECTSAKLAAAPSLTTNIRHSPNAHRRSASGSVIPSVPSTIKPLLSAVLWRLHGQSDQTLGVNSCILITNDRTTQTWAQKFGITAKNIHQLRTAIIYEEKEFKNHCKYIEKNQTVEPERLLSYEGQSDEDVLVFVPRGPGKSASRGTPIRRATPRKVAASDRIASTSTNGSSVKPKNQAAPDVVVEVPSVPIDPDSFNRNFGAAKLTPPADAATPKGNPPRGPVGSSPRGPRRGAPRGPPLRGATRGRGKLWVP</sequence>
<dbReference type="AlphaFoldDB" id="A0A1J9QI60"/>
<feature type="compositionally biased region" description="Polar residues" evidence="1">
    <location>
        <begin position="348"/>
        <end position="360"/>
    </location>
</feature>
<reference evidence="2 3" key="1">
    <citation type="submission" date="2015-07" db="EMBL/GenBank/DDBJ databases">
        <title>Emmonsia species relationships and genome sequence.</title>
        <authorList>
            <consortium name="The Broad Institute Genomics Platform"/>
            <person name="Cuomo C.A."/>
            <person name="Munoz J.F."/>
            <person name="Imamovic A."/>
            <person name="Priest M.E."/>
            <person name="Young S."/>
            <person name="Clay O.K."/>
            <person name="McEwen J.G."/>
        </authorList>
    </citation>
    <scope>NUCLEOTIDE SEQUENCE [LARGE SCALE GENOMIC DNA]</scope>
    <source>
        <strain evidence="2 3">UAMH 9510</strain>
    </source>
</reference>
<organism evidence="2 3">
    <name type="scientific">Emergomyces pasteurianus Ep9510</name>
    <dbReference type="NCBI Taxonomy" id="1447872"/>
    <lineage>
        <taxon>Eukaryota</taxon>
        <taxon>Fungi</taxon>
        <taxon>Dikarya</taxon>
        <taxon>Ascomycota</taxon>
        <taxon>Pezizomycotina</taxon>
        <taxon>Eurotiomycetes</taxon>
        <taxon>Eurotiomycetidae</taxon>
        <taxon>Onygenales</taxon>
        <taxon>Ajellomycetaceae</taxon>
        <taxon>Emergomyces</taxon>
    </lineage>
</organism>